<dbReference type="Proteomes" id="UP000075615">
    <property type="component" value="Unassembled WGS sequence"/>
</dbReference>
<keyword evidence="3 5" id="KW-1133">Transmembrane helix</keyword>
<evidence type="ECO:0000313" key="8">
    <source>
        <dbReference type="EMBL" id="KYG83321.1"/>
    </source>
</evidence>
<dbReference type="GO" id="GO:0005886">
    <property type="term" value="C:plasma membrane"/>
    <property type="evidence" value="ECO:0007669"/>
    <property type="project" value="UniProtKB-SubCell"/>
</dbReference>
<evidence type="ECO:0000256" key="1">
    <source>
        <dbReference type="ARBA" id="ARBA00004127"/>
    </source>
</evidence>
<organism evidence="8 9">
    <name type="scientific">Roseivirga echinicomitans</name>
    <dbReference type="NCBI Taxonomy" id="296218"/>
    <lineage>
        <taxon>Bacteria</taxon>
        <taxon>Pseudomonadati</taxon>
        <taxon>Bacteroidota</taxon>
        <taxon>Cytophagia</taxon>
        <taxon>Cytophagales</taxon>
        <taxon>Roseivirgaceae</taxon>
        <taxon>Roseivirga</taxon>
    </lineage>
</organism>
<feature type="transmembrane region" description="Helical" evidence="5">
    <location>
        <begin position="290"/>
        <end position="309"/>
    </location>
</feature>
<comment type="subunit">
    <text evidence="5">NDH-1 is composed of 14 different subunits. Subunits NuoA, H, J, K, L, M, N constitute the membrane sector of the complex.</text>
</comment>
<evidence type="ECO:0000313" key="9">
    <source>
        <dbReference type="Proteomes" id="UP000075615"/>
    </source>
</evidence>
<dbReference type="GO" id="GO:0048038">
    <property type="term" value="F:quinone binding"/>
    <property type="evidence" value="ECO:0007669"/>
    <property type="project" value="UniProtKB-KW"/>
</dbReference>
<dbReference type="GO" id="GO:0050136">
    <property type="term" value="F:NADH dehydrogenase (quinone) (non-electrogenic) activity"/>
    <property type="evidence" value="ECO:0007669"/>
    <property type="project" value="UniProtKB-UniRule"/>
</dbReference>
<feature type="transmembrane region" description="Helical" evidence="5">
    <location>
        <begin position="23"/>
        <end position="45"/>
    </location>
</feature>
<feature type="transmembrane region" description="Helical" evidence="5">
    <location>
        <begin position="427"/>
        <end position="449"/>
    </location>
</feature>
<feature type="transmembrane region" description="Helical" evidence="5">
    <location>
        <begin position="179"/>
        <end position="199"/>
    </location>
</feature>
<protein>
    <recommendedName>
        <fullName evidence="5">NADH-quinone oxidoreductase subunit N</fullName>
        <ecNumber evidence="5">7.1.1.-</ecNumber>
    </recommendedName>
    <alternativeName>
        <fullName evidence="5">NADH dehydrogenase I subunit N</fullName>
    </alternativeName>
    <alternativeName>
        <fullName evidence="5">NDH-1 subunit N</fullName>
    </alternativeName>
</protein>
<dbReference type="HAMAP" id="MF_00445">
    <property type="entry name" value="NDH1_NuoN_1"/>
    <property type="match status" value="1"/>
</dbReference>
<dbReference type="InterPro" id="IPR010096">
    <property type="entry name" value="NADH-Q_OxRdtase_suN/2"/>
</dbReference>
<comment type="function">
    <text evidence="5">NDH-1 shuttles electrons from NADH, via FMN and iron-sulfur (Fe-S) centers, to quinones in the respiratory chain. The immediate electron acceptor for the enzyme in this species is believed to be a menaquinone. Couples the redox reaction to proton translocation (for every two electrons transferred, four hydrogen ions are translocated across the cytoplasmic membrane), and thus conserves the redox energy in a proton gradient.</text>
</comment>
<feature type="transmembrane region" description="Helical" evidence="5">
    <location>
        <begin position="316"/>
        <end position="336"/>
    </location>
</feature>
<evidence type="ECO:0000256" key="6">
    <source>
        <dbReference type="RuleBase" id="RU000320"/>
    </source>
</evidence>
<accession>A0A150XX42</accession>
<feature type="transmembrane region" description="Helical" evidence="5">
    <location>
        <begin position="219"/>
        <end position="246"/>
    </location>
</feature>
<reference evidence="8 9" key="1">
    <citation type="submission" date="2016-01" db="EMBL/GenBank/DDBJ databases">
        <title>Genome sequencing of Roseivirga echinicomitans KMM 6058.</title>
        <authorList>
            <person name="Selvaratnam C."/>
            <person name="Thevarajoo S."/>
            <person name="Goh K.M."/>
            <person name="Ee R."/>
            <person name="Chan K.-G."/>
            <person name="Chong C.S."/>
        </authorList>
    </citation>
    <scope>NUCLEOTIDE SEQUENCE [LARGE SCALE GENOMIC DNA]</scope>
    <source>
        <strain evidence="8 9">KMM 6058</strain>
    </source>
</reference>
<dbReference type="GO" id="GO:0042773">
    <property type="term" value="P:ATP synthesis coupled electron transport"/>
    <property type="evidence" value="ECO:0007669"/>
    <property type="project" value="InterPro"/>
</dbReference>
<dbReference type="AlphaFoldDB" id="A0A150XX42"/>
<keyword evidence="5" id="KW-0813">Transport</keyword>
<feature type="transmembrane region" description="Helical" evidence="5">
    <location>
        <begin position="150"/>
        <end position="167"/>
    </location>
</feature>
<keyword evidence="9" id="KW-1185">Reference proteome</keyword>
<dbReference type="OrthoDB" id="9811718at2"/>
<keyword evidence="5" id="KW-0520">NAD</keyword>
<dbReference type="EMBL" id="LRDB01000001">
    <property type="protein sequence ID" value="KYG83321.1"/>
    <property type="molecule type" value="Genomic_DNA"/>
</dbReference>
<feature type="transmembrane region" description="Helical" evidence="5">
    <location>
        <begin position="94"/>
        <end position="114"/>
    </location>
</feature>
<comment type="similarity">
    <text evidence="5">Belongs to the complex I subunit 2 family.</text>
</comment>
<keyword evidence="5" id="KW-0874">Quinone</keyword>
<comment type="catalytic activity">
    <reaction evidence="5">
        <text>a quinone + NADH + 5 H(+)(in) = a quinol + NAD(+) + 4 H(+)(out)</text>
        <dbReference type="Rhea" id="RHEA:57888"/>
        <dbReference type="ChEBI" id="CHEBI:15378"/>
        <dbReference type="ChEBI" id="CHEBI:24646"/>
        <dbReference type="ChEBI" id="CHEBI:57540"/>
        <dbReference type="ChEBI" id="CHEBI:57945"/>
        <dbReference type="ChEBI" id="CHEBI:132124"/>
    </reaction>
</comment>
<evidence type="ECO:0000259" key="7">
    <source>
        <dbReference type="Pfam" id="PF00361"/>
    </source>
</evidence>
<keyword evidence="2 5" id="KW-0812">Transmembrane</keyword>
<dbReference type="InterPro" id="IPR001750">
    <property type="entry name" value="ND/Mrp_TM"/>
</dbReference>
<feature type="transmembrane region" description="Helical" evidence="5">
    <location>
        <begin position="342"/>
        <end position="364"/>
    </location>
</feature>
<comment type="subcellular location">
    <subcellularLocation>
        <location evidence="5">Cell membrane</location>
        <topology evidence="5">Multi-pass membrane protein</topology>
    </subcellularLocation>
    <subcellularLocation>
        <location evidence="1">Endomembrane system</location>
        <topology evidence="1">Multi-pass membrane protein</topology>
    </subcellularLocation>
    <subcellularLocation>
        <location evidence="6">Membrane</location>
        <topology evidence="6">Multi-pass membrane protein</topology>
    </subcellularLocation>
</comment>
<evidence type="ECO:0000256" key="5">
    <source>
        <dbReference type="HAMAP-Rule" id="MF_00445"/>
    </source>
</evidence>
<gene>
    <name evidence="5" type="primary">nuoN</name>
    <name evidence="8" type="ORF">AWN68_00475</name>
</gene>
<dbReference type="Pfam" id="PF00361">
    <property type="entry name" value="Proton_antipo_M"/>
    <property type="match status" value="1"/>
</dbReference>
<comment type="caution">
    <text evidence="8">The sequence shown here is derived from an EMBL/GenBank/DDBJ whole genome shotgun (WGS) entry which is preliminary data.</text>
</comment>
<feature type="domain" description="NADH:quinone oxidoreductase/Mrp antiporter transmembrane" evidence="7">
    <location>
        <begin position="145"/>
        <end position="427"/>
    </location>
</feature>
<feature type="transmembrane region" description="Helical" evidence="5">
    <location>
        <begin position="126"/>
        <end position="144"/>
    </location>
</feature>
<evidence type="ECO:0000256" key="3">
    <source>
        <dbReference type="ARBA" id="ARBA00022989"/>
    </source>
</evidence>
<sequence>MILLQSNMTLGLKEQIQGISADIAWLAPEITLVITAVLLLIYDLIFKENKSVGLAAIAFAGMTFTLALLIAGWGNIEEDRILMDGMIRLDGVAIYLKAFFSIGGLIGLVMMLRSKQKEKFFKSSETLLLFFGLVLGTFLMTMVINFLMVYVAIELVSICSYVLTGLFKSKRNSEAAMKYLLFGAVASAVMIYGMSWLYGFTGTLDFTSTAFAEGISQVAVFPLSLALIMTIGGFVFKLGAFPFHIWSPDVYEASPTPIVAIFSSLPKLAALAILFRFVASLDLALVDWQLWLGIIAIASMTVGNFSALWQKDVKRMLAYSSIAHAGFLLVGVLAFSESGETSALFYGSIYLLMNFGAFFLVQLFEDNEGKTSFDAFKGMGSKVPYLGVLLLIVMISLTGLPPMAGFNAKLYIFSSLWETWQIEGSSILIWAFIFGLFNTVVSLFFYLKIPYYMFFKGSEEAVSSVVGNLTDKILGTILVAPLLLLFFKSDWLLNVLNSINFAL</sequence>
<dbReference type="NCBIfam" id="TIGR01770">
    <property type="entry name" value="NDH_I_N"/>
    <property type="match status" value="1"/>
</dbReference>
<feature type="transmembrane region" description="Helical" evidence="5">
    <location>
        <begin position="52"/>
        <end position="74"/>
    </location>
</feature>
<dbReference type="PANTHER" id="PTHR22773">
    <property type="entry name" value="NADH DEHYDROGENASE"/>
    <property type="match status" value="1"/>
</dbReference>
<proteinExistence type="inferred from homology"/>
<dbReference type="RefSeq" id="WP_068409968.1">
    <property type="nucleotide sequence ID" value="NZ_LRDB01000001.1"/>
</dbReference>
<feature type="transmembrane region" description="Helical" evidence="5">
    <location>
        <begin position="385"/>
        <end position="407"/>
    </location>
</feature>
<feature type="transmembrane region" description="Helical" evidence="5">
    <location>
        <begin position="469"/>
        <end position="487"/>
    </location>
</feature>
<dbReference type="STRING" id="296218.AWN68_00475"/>
<evidence type="ECO:0000256" key="2">
    <source>
        <dbReference type="ARBA" id="ARBA00022692"/>
    </source>
</evidence>
<keyword evidence="4 5" id="KW-0472">Membrane</keyword>
<keyword evidence="5" id="KW-1278">Translocase</keyword>
<feature type="transmembrane region" description="Helical" evidence="5">
    <location>
        <begin position="258"/>
        <end position="278"/>
    </location>
</feature>
<keyword evidence="5" id="KW-1003">Cell membrane</keyword>
<dbReference type="GO" id="GO:0008137">
    <property type="term" value="F:NADH dehydrogenase (ubiquinone) activity"/>
    <property type="evidence" value="ECO:0007669"/>
    <property type="project" value="InterPro"/>
</dbReference>
<dbReference type="EC" id="7.1.1.-" evidence="5"/>
<dbReference type="GO" id="GO:0012505">
    <property type="term" value="C:endomembrane system"/>
    <property type="evidence" value="ECO:0007669"/>
    <property type="project" value="UniProtKB-SubCell"/>
</dbReference>
<evidence type="ECO:0000256" key="4">
    <source>
        <dbReference type="ARBA" id="ARBA00023136"/>
    </source>
</evidence>
<name>A0A150XX42_9BACT</name>